<dbReference type="AlphaFoldDB" id="A0AAQ3MC57"/>
<keyword evidence="4" id="KW-1185">Reference proteome</keyword>
<dbReference type="Pfam" id="PF13840">
    <property type="entry name" value="ACT_7"/>
    <property type="match status" value="1"/>
</dbReference>
<feature type="compositionally biased region" description="Pro residues" evidence="1">
    <location>
        <begin position="209"/>
        <end position="219"/>
    </location>
</feature>
<dbReference type="InterPro" id="IPR027795">
    <property type="entry name" value="CASTOR_ACT_dom"/>
</dbReference>
<dbReference type="GO" id="GO:0046394">
    <property type="term" value="P:carboxylic acid biosynthetic process"/>
    <property type="evidence" value="ECO:0007669"/>
    <property type="project" value="UniProtKB-ARBA"/>
</dbReference>
<sequence>MNQAMTNSTTILNAQIGFLDTHLAVIHIPLSAYPLFIQPILQLLLINNNHDENGEILESSRPWTYWYPFVNIAVTPNECSIVCPRHQADLLFAPIIERADKSATKRVSISNEDYAAIMIGGEGLEAGQRVTDLTAPLAMAGISIFFITSYWSDFILVPLKSRPKVIRALEERGFVFEADGGESGHMTNPASPMLHAHHRSHSSPSSYDFPPPPGTPPPRTVSELELRTFKQLNRNHIKPSVDHDIDLVTCAGVKDSTASSSATNFSLGKLQLGLVKCFTNLTPPRFLSLTLTDIESASITLERGLLTLFSNDGEDVLLGKDGPQQIPITLDLSGLPLESSGIVCGVSSKLINGMKFPMGKDLFNVSYLSTAKAGHVIVYEDELQDALRCLESTQENGVH</sequence>
<dbReference type="EMBL" id="CP138590">
    <property type="protein sequence ID" value="WPH03851.1"/>
    <property type="molecule type" value="Genomic_DNA"/>
</dbReference>
<evidence type="ECO:0000313" key="3">
    <source>
        <dbReference type="EMBL" id="WPH03851.1"/>
    </source>
</evidence>
<accession>A0AAQ3MC57</accession>
<dbReference type="Proteomes" id="UP001303373">
    <property type="component" value="Chromosome 11"/>
</dbReference>
<reference evidence="3 4" key="1">
    <citation type="submission" date="2023-11" db="EMBL/GenBank/DDBJ databases">
        <title>An acidophilic fungus is an integral part of prey digestion in a carnivorous sundew plant.</title>
        <authorList>
            <person name="Tsai I.J."/>
        </authorList>
    </citation>
    <scope>NUCLEOTIDE SEQUENCE [LARGE SCALE GENOMIC DNA]</scope>
    <source>
        <strain evidence="3">169a</strain>
    </source>
</reference>
<feature type="domain" description="CASTOR ACT" evidence="2">
    <location>
        <begin position="110"/>
        <end position="171"/>
    </location>
</feature>
<evidence type="ECO:0000313" key="4">
    <source>
        <dbReference type="Proteomes" id="UP001303373"/>
    </source>
</evidence>
<evidence type="ECO:0000256" key="1">
    <source>
        <dbReference type="SAM" id="MobiDB-lite"/>
    </source>
</evidence>
<dbReference type="PANTHER" id="PTHR31131:SF6">
    <property type="entry name" value="CASTOR ACT DOMAIN-CONTAINING PROTEIN"/>
    <property type="match status" value="1"/>
</dbReference>
<protein>
    <recommendedName>
        <fullName evidence="2">CASTOR ACT domain-containing protein</fullName>
    </recommendedName>
</protein>
<name>A0AAQ3MC57_9PEZI</name>
<feature type="region of interest" description="Disordered" evidence="1">
    <location>
        <begin position="180"/>
        <end position="219"/>
    </location>
</feature>
<gene>
    <name evidence="3" type="ORF">R9X50_00673400</name>
</gene>
<dbReference type="PANTHER" id="PTHR31131">
    <property type="entry name" value="CHROMOSOME 1, WHOLE GENOME SHOTGUN SEQUENCE"/>
    <property type="match status" value="1"/>
</dbReference>
<dbReference type="InterPro" id="IPR051719">
    <property type="entry name" value="CASTOR_mTORC1"/>
</dbReference>
<dbReference type="InterPro" id="IPR045865">
    <property type="entry name" value="ACT-like_dom_sf"/>
</dbReference>
<proteinExistence type="predicted"/>
<organism evidence="3 4">
    <name type="scientific">Acrodontium crateriforme</name>
    <dbReference type="NCBI Taxonomy" id="150365"/>
    <lineage>
        <taxon>Eukaryota</taxon>
        <taxon>Fungi</taxon>
        <taxon>Dikarya</taxon>
        <taxon>Ascomycota</taxon>
        <taxon>Pezizomycotina</taxon>
        <taxon>Dothideomycetes</taxon>
        <taxon>Dothideomycetidae</taxon>
        <taxon>Mycosphaerellales</taxon>
        <taxon>Teratosphaeriaceae</taxon>
        <taxon>Acrodontium</taxon>
    </lineage>
</organism>
<dbReference type="Gene3D" id="3.30.2130.10">
    <property type="entry name" value="VC0802-like"/>
    <property type="match status" value="2"/>
</dbReference>
<dbReference type="SUPFAM" id="SSF55021">
    <property type="entry name" value="ACT-like"/>
    <property type="match status" value="1"/>
</dbReference>
<dbReference type="GO" id="GO:0006520">
    <property type="term" value="P:amino acid metabolic process"/>
    <property type="evidence" value="ECO:0007669"/>
    <property type="project" value="UniProtKB-ARBA"/>
</dbReference>
<evidence type="ECO:0000259" key="2">
    <source>
        <dbReference type="Pfam" id="PF13840"/>
    </source>
</evidence>